<keyword evidence="5" id="KW-0964">Secreted</keyword>
<dbReference type="EMBL" id="JAFJMO010000013">
    <property type="protein sequence ID" value="KAJ8258973.1"/>
    <property type="molecule type" value="Genomic_DNA"/>
</dbReference>
<evidence type="ECO:0000256" key="19">
    <source>
        <dbReference type="SAM" id="SignalP"/>
    </source>
</evidence>
<comment type="caution">
    <text evidence="23">The sequence shown here is derived from an EMBL/GenBank/DDBJ whole genome shotgun (WGS) entry which is preliminary data.</text>
</comment>
<dbReference type="Proteomes" id="UP001152803">
    <property type="component" value="Unassembled WGS sequence"/>
</dbReference>
<dbReference type="FunFam" id="2.10.220.10:FF:000001">
    <property type="entry name" value="Receptor protein-tyrosine kinase"/>
    <property type="match status" value="1"/>
</dbReference>
<keyword evidence="4" id="KW-0134">Cell wall</keyword>
<dbReference type="OrthoDB" id="6219513at2759"/>
<dbReference type="GO" id="GO:0004714">
    <property type="term" value="F:transmembrane receptor protein tyrosine kinase activity"/>
    <property type="evidence" value="ECO:0007669"/>
    <property type="project" value="UniProtKB-EC"/>
</dbReference>
<feature type="domain" description="Receptor L-domain" evidence="21">
    <location>
        <begin position="351"/>
        <end position="470"/>
    </location>
</feature>
<evidence type="ECO:0000256" key="8">
    <source>
        <dbReference type="ARBA" id="ARBA00022692"/>
    </source>
</evidence>
<feature type="signal peptide" evidence="19">
    <location>
        <begin position="1"/>
        <end position="23"/>
    </location>
</feature>
<dbReference type="GO" id="GO:0005524">
    <property type="term" value="F:ATP binding"/>
    <property type="evidence" value="ECO:0007669"/>
    <property type="project" value="UniProtKB-KW"/>
</dbReference>
<feature type="chain" id="PRO_5040196581" description="receptor protein-tyrosine kinase" evidence="19">
    <location>
        <begin position="24"/>
        <end position="547"/>
    </location>
</feature>
<keyword evidence="10" id="KW-0547">Nucleotide-binding</keyword>
<evidence type="ECO:0000256" key="4">
    <source>
        <dbReference type="ARBA" id="ARBA00022512"/>
    </source>
</evidence>
<evidence type="ECO:0000256" key="12">
    <source>
        <dbReference type="ARBA" id="ARBA00022840"/>
    </source>
</evidence>
<dbReference type="GO" id="GO:0016020">
    <property type="term" value="C:membrane"/>
    <property type="evidence" value="ECO:0007669"/>
    <property type="project" value="UniProtKB-SubCell"/>
</dbReference>
<keyword evidence="16" id="KW-0675">Receptor</keyword>
<keyword evidence="12" id="KW-0067">ATP-binding</keyword>
<evidence type="ECO:0000259" key="20">
    <source>
        <dbReference type="Pfam" id="PF00757"/>
    </source>
</evidence>
<keyword evidence="17" id="KW-0325">Glycoprotein</keyword>
<dbReference type="SMART" id="SM00261">
    <property type="entry name" value="FU"/>
    <property type="match status" value="3"/>
</dbReference>
<dbReference type="InterPro" id="IPR000494">
    <property type="entry name" value="Rcpt_L-dom"/>
</dbReference>
<proteinExistence type="predicted"/>
<dbReference type="AlphaFoldDB" id="A0A9Q1HSV4"/>
<keyword evidence="24" id="KW-1185">Reference proteome</keyword>
<keyword evidence="9 19" id="KW-0732">Signal</keyword>
<evidence type="ECO:0000256" key="18">
    <source>
        <dbReference type="ARBA" id="ARBA00051243"/>
    </source>
</evidence>
<dbReference type="SUPFAM" id="SSF57184">
    <property type="entry name" value="Growth factor receptor domain"/>
    <property type="match status" value="1"/>
</dbReference>
<feature type="domain" description="Furin-like cysteine-rich" evidence="20">
    <location>
        <begin position="185"/>
        <end position="330"/>
    </location>
</feature>
<dbReference type="InterPro" id="IPR051648">
    <property type="entry name" value="CWI-Assembly_Regulator"/>
</dbReference>
<evidence type="ECO:0000256" key="9">
    <source>
        <dbReference type="ARBA" id="ARBA00022729"/>
    </source>
</evidence>
<evidence type="ECO:0000256" key="1">
    <source>
        <dbReference type="ARBA" id="ARBA00004191"/>
    </source>
</evidence>
<comment type="catalytic activity">
    <reaction evidence="18">
        <text>L-tyrosyl-[protein] + ATP = O-phospho-L-tyrosyl-[protein] + ADP + H(+)</text>
        <dbReference type="Rhea" id="RHEA:10596"/>
        <dbReference type="Rhea" id="RHEA-COMP:10136"/>
        <dbReference type="Rhea" id="RHEA-COMP:20101"/>
        <dbReference type="ChEBI" id="CHEBI:15378"/>
        <dbReference type="ChEBI" id="CHEBI:30616"/>
        <dbReference type="ChEBI" id="CHEBI:46858"/>
        <dbReference type="ChEBI" id="CHEBI:61978"/>
        <dbReference type="ChEBI" id="CHEBI:456216"/>
        <dbReference type="EC" id="2.7.10.1"/>
    </reaction>
</comment>
<keyword evidence="11" id="KW-0418">Kinase</keyword>
<evidence type="ECO:0000256" key="16">
    <source>
        <dbReference type="ARBA" id="ARBA00023170"/>
    </source>
</evidence>
<evidence type="ECO:0000256" key="11">
    <source>
        <dbReference type="ARBA" id="ARBA00022777"/>
    </source>
</evidence>
<organism evidence="23 24">
    <name type="scientific">Conger conger</name>
    <name type="common">Conger eel</name>
    <name type="synonym">Muraena conger</name>
    <dbReference type="NCBI Taxonomy" id="82655"/>
    <lineage>
        <taxon>Eukaryota</taxon>
        <taxon>Metazoa</taxon>
        <taxon>Chordata</taxon>
        <taxon>Craniata</taxon>
        <taxon>Vertebrata</taxon>
        <taxon>Euteleostomi</taxon>
        <taxon>Actinopterygii</taxon>
        <taxon>Neopterygii</taxon>
        <taxon>Teleostei</taxon>
        <taxon>Anguilliformes</taxon>
        <taxon>Congridae</taxon>
        <taxon>Conger</taxon>
    </lineage>
</organism>
<name>A0A9Q1HSV4_CONCO</name>
<dbReference type="Pfam" id="PF00757">
    <property type="entry name" value="Furin-like"/>
    <property type="match status" value="1"/>
</dbReference>
<dbReference type="InterPro" id="IPR036941">
    <property type="entry name" value="Rcpt_L-dom_sf"/>
</dbReference>
<feature type="domain" description="Growth factor receptor" evidence="22">
    <location>
        <begin position="501"/>
        <end position="535"/>
    </location>
</feature>
<evidence type="ECO:0000313" key="23">
    <source>
        <dbReference type="EMBL" id="KAJ8258973.1"/>
    </source>
</evidence>
<dbReference type="PANTHER" id="PTHR31018:SF3">
    <property type="entry name" value="RECEPTOR PROTEIN-TYROSINE KINASE"/>
    <property type="match status" value="1"/>
</dbReference>
<dbReference type="InterPro" id="IPR009030">
    <property type="entry name" value="Growth_fac_rcpt_cys_sf"/>
</dbReference>
<keyword evidence="7" id="KW-0808">Transferase</keyword>
<dbReference type="FunFam" id="3.80.20.20:FF:000013">
    <property type="entry name" value="Erb-b2 receptor tyrosine kinase 3a"/>
    <property type="match status" value="1"/>
</dbReference>
<keyword evidence="15" id="KW-0829">Tyrosine-protein kinase</keyword>
<keyword evidence="6" id="KW-0597">Phosphoprotein</keyword>
<evidence type="ECO:0000259" key="22">
    <source>
        <dbReference type="Pfam" id="PF14843"/>
    </source>
</evidence>
<dbReference type="GO" id="GO:0007169">
    <property type="term" value="P:cell surface receptor protein tyrosine kinase signaling pathway"/>
    <property type="evidence" value="ECO:0007669"/>
    <property type="project" value="UniProtKB-ARBA"/>
</dbReference>
<evidence type="ECO:0000256" key="7">
    <source>
        <dbReference type="ARBA" id="ARBA00022679"/>
    </source>
</evidence>
<evidence type="ECO:0000313" key="24">
    <source>
        <dbReference type="Proteomes" id="UP001152803"/>
    </source>
</evidence>
<evidence type="ECO:0000256" key="14">
    <source>
        <dbReference type="ARBA" id="ARBA00023136"/>
    </source>
</evidence>
<dbReference type="Pfam" id="PF14843">
    <property type="entry name" value="GF_recep_IV"/>
    <property type="match status" value="1"/>
</dbReference>
<dbReference type="InterPro" id="IPR006212">
    <property type="entry name" value="Furin_repeat"/>
</dbReference>
<reference evidence="23" key="1">
    <citation type="journal article" date="2023" name="Science">
        <title>Genome structures resolve the early diversification of teleost fishes.</title>
        <authorList>
            <person name="Parey E."/>
            <person name="Louis A."/>
            <person name="Montfort J."/>
            <person name="Bouchez O."/>
            <person name="Roques C."/>
            <person name="Iampietro C."/>
            <person name="Lluch J."/>
            <person name="Castinel A."/>
            <person name="Donnadieu C."/>
            <person name="Desvignes T."/>
            <person name="Floi Bucao C."/>
            <person name="Jouanno E."/>
            <person name="Wen M."/>
            <person name="Mejri S."/>
            <person name="Dirks R."/>
            <person name="Jansen H."/>
            <person name="Henkel C."/>
            <person name="Chen W.J."/>
            <person name="Zahm M."/>
            <person name="Cabau C."/>
            <person name="Klopp C."/>
            <person name="Thompson A.W."/>
            <person name="Robinson-Rechavi M."/>
            <person name="Braasch I."/>
            <person name="Lecointre G."/>
            <person name="Bobe J."/>
            <person name="Postlethwait J.H."/>
            <person name="Berthelot C."/>
            <person name="Roest Crollius H."/>
            <person name="Guiguen Y."/>
        </authorList>
    </citation>
    <scope>NUCLEOTIDE SEQUENCE</scope>
    <source>
        <strain evidence="23">Concon-B</strain>
    </source>
</reference>
<gene>
    <name evidence="23" type="ORF">COCON_G00179850</name>
</gene>
<evidence type="ECO:0000256" key="5">
    <source>
        <dbReference type="ARBA" id="ARBA00022525"/>
    </source>
</evidence>
<dbReference type="CDD" id="cd00064">
    <property type="entry name" value="FU"/>
    <property type="match status" value="2"/>
</dbReference>
<dbReference type="Gene3D" id="2.10.220.10">
    <property type="entry name" value="Hormone Receptor, Insulin-like Growth Factor Receptor 1, Chain A, domain 2"/>
    <property type="match status" value="2"/>
</dbReference>
<dbReference type="InterPro" id="IPR032778">
    <property type="entry name" value="GF_recep_IV"/>
</dbReference>
<feature type="domain" description="Receptor L-domain" evidence="21">
    <location>
        <begin position="57"/>
        <end position="166"/>
    </location>
</feature>
<sequence>MTGCPKMFAVCVLLVWSLHHLHSQTQEVASCPGTQNSLSLSGSSEEWYNVMKDMYSGCKIVMGNLEITHMEHSRNFSFLQSIQEVKGYVLIAVNMFSRLPLEQLRVIRGTTLYNDRYALTVIVNCQKEHGLRELGLTHLTDILQGGVQIVQNRFLRYISLVNWADIMRDSSAEVKINDNGERGMCDESCGGFCWGPGEEDCQILTKTVCAPQCNGRCFGTSPSECCHSECVGGCTGAQDTDCFACSKFNDSGACVPQCPSAFIYNKHTFQLEHNPRAKYQYGSICVSQCPSNIVVDDRSCLSDCPPDKQEVDINGVKQCKRCEGLCPKVCLGTHTLHRQTVDSTNIDSFINCTKIRGSLYFLNNGIFGDLYRNISALEPEKLNYFRTVREITGILSIHSWPRELANLSVFSSLTTIHGRTLYRGYSLMVMTVPSLTSLGLRSLKEISDGSVYISRNKKLCYHHTVNWTQLFTGGRTQQRHQDTRGIKKNRPESECIAEGHICDPLCSASGCWGPGPDQCLSCRNYSREGTCVTNDEPMQLISLRGTT</sequence>
<protein>
    <recommendedName>
        <fullName evidence="3">receptor protein-tyrosine kinase</fullName>
        <ecNumber evidence="3">2.7.10.1</ecNumber>
    </recommendedName>
</protein>
<accession>A0A9Q1HSV4</accession>
<evidence type="ECO:0000256" key="2">
    <source>
        <dbReference type="ARBA" id="ARBA00004479"/>
    </source>
</evidence>
<evidence type="ECO:0000256" key="15">
    <source>
        <dbReference type="ARBA" id="ARBA00023137"/>
    </source>
</evidence>
<dbReference type="SUPFAM" id="SSF52058">
    <property type="entry name" value="L domain-like"/>
    <property type="match status" value="2"/>
</dbReference>
<evidence type="ECO:0000259" key="21">
    <source>
        <dbReference type="Pfam" id="PF01030"/>
    </source>
</evidence>
<dbReference type="FunFam" id="3.80.20.20:FF:000004">
    <property type="entry name" value="Receptor protein-tyrosine kinase"/>
    <property type="match status" value="1"/>
</dbReference>
<evidence type="ECO:0000256" key="10">
    <source>
        <dbReference type="ARBA" id="ARBA00022741"/>
    </source>
</evidence>
<keyword evidence="8" id="KW-0812">Transmembrane</keyword>
<dbReference type="EC" id="2.7.10.1" evidence="3"/>
<dbReference type="PANTHER" id="PTHR31018">
    <property type="entry name" value="SPORULATION-SPECIFIC PROTEIN-RELATED"/>
    <property type="match status" value="1"/>
</dbReference>
<evidence type="ECO:0000256" key="13">
    <source>
        <dbReference type="ARBA" id="ARBA00022989"/>
    </source>
</evidence>
<keyword evidence="13" id="KW-1133">Transmembrane helix</keyword>
<evidence type="ECO:0000256" key="17">
    <source>
        <dbReference type="ARBA" id="ARBA00023180"/>
    </source>
</evidence>
<dbReference type="Gene3D" id="3.80.20.20">
    <property type="entry name" value="Receptor L-domain"/>
    <property type="match status" value="2"/>
</dbReference>
<dbReference type="InterPro" id="IPR006211">
    <property type="entry name" value="Furin-like_Cys-rich_dom"/>
</dbReference>
<comment type="subcellular location">
    <subcellularLocation>
        <location evidence="2">Membrane</location>
        <topology evidence="2">Single-pass type I membrane protein</topology>
    </subcellularLocation>
    <subcellularLocation>
        <location evidence="1">Secreted</location>
        <location evidence="1">Cell wall</location>
    </subcellularLocation>
</comment>
<dbReference type="Pfam" id="PF01030">
    <property type="entry name" value="Recep_L_domain"/>
    <property type="match status" value="2"/>
</dbReference>
<keyword evidence="14" id="KW-0472">Membrane</keyword>
<evidence type="ECO:0000256" key="6">
    <source>
        <dbReference type="ARBA" id="ARBA00022553"/>
    </source>
</evidence>
<evidence type="ECO:0000256" key="3">
    <source>
        <dbReference type="ARBA" id="ARBA00011902"/>
    </source>
</evidence>